<gene>
    <name evidence="2" type="ORF">Vbra_19563</name>
</gene>
<feature type="region of interest" description="Disordered" evidence="1">
    <location>
        <begin position="333"/>
        <end position="362"/>
    </location>
</feature>
<dbReference type="PhylomeDB" id="A0A0G4H3M1"/>
<evidence type="ECO:0000313" key="3">
    <source>
        <dbReference type="Proteomes" id="UP000041254"/>
    </source>
</evidence>
<organism evidence="2 3">
    <name type="scientific">Vitrella brassicaformis (strain CCMP3155)</name>
    <dbReference type="NCBI Taxonomy" id="1169540"/>
    <lineage>
        <taxon>Eukaryota</taxon>
        <taxon>Sar</taxon>
        <taxon>Alveolata</taxon>
        <taxon>Colpodellida</taxon>
        <taxon>Vitrellaceae</taxon>
        <taxon>Vitrella</taxon>
    </lineage>
</organism>
<dbReference type="Proteomes" id="UP000041254">
    <property type="component" value="Unassembled WGS sequence"/>
</dbReference>
<dbReference type="VEuPathDB" id="CryptoDB:Vbra_19563"/>
<proteinExistence type="predicted"/>
<dbReference type="EMBL" id="CDMY01000973">
    <property type="protein sequence ID" value="CEM38220.1"/>
    <property type="molecule type" value="Genomic_DNA"/>
</dbReference>
<feature type="region of interest" description="Disordered" evidence="1">
    <location>
        <begin position="18"/>
        <end position="51"/>
    </location>
</feature>
<name>A0A0G4H3M1_VITBC</name>
<reference evidence="2 3" key="1">
    <citation type="submission" date="2014-11" db="EMBL/GenBank/DDBJ databases">
        <authorList>
            <person name="Zhu J."/>
            <person name="Qi W."/>
            <person name="Song R."/>
        </authorList>
    </citation>
    <scope>NUCLEOTIDE SEQUENCE [LARGE SCALE GENOMIC DNA]</scope>
</reference>
<evidence type="ECO:0000313" key="2">
    <source>
        <dbReference type="EMBL" id="CEM38220.1"/>
    </source>
</evidence>
<accession>A0A0G4H3M1</accession>
<keyword evidence="3" id="KW-1185">Reference proteome</keyword>
<dbReference type="InParanoid" id="A0A0G4H3M1"/>
<protein>
    <submittedName>
        <fullName evidence="2">Uncharacterized protein</fullName>
    </submittedName>
</protein>
<feature type="compositionally biased region" description="Low complexity" evidence="1">
    <location>
        <begin position="340"/>
        <end position="354"/>
    </location>
</feature>
<sequence>MLVLLLLCVCEALPGNDRRSRRQNRDGTVTASSTKDDNGSGKSVHKPRSAKQWLKAKGVPKTLPPVAWCSDIKMTAAIPVHGDPVLEGERRGGFRNNTADPACRATFVEDFFSGKASALIASADFSTKQCATSKTETDQYVYHSNVLRVYGAMNNAIVTCACKKSTGKCTPTAKWEHKAQAIRAFEGKQPLGKDVKPVAQGHVLSSKLMAGENMTLAIAHEDDSYVFESTVVGGAVHPWPMLCDAVCPEGYQSSNPACVHHLVLNGCPTSQELMNFTVHTQEPGRIVFSMKPMAFEEHDSMSIQCMMATFPNRTSMDEQCSWSQQFLQRRRRRLQSWDNKSAAKQQQQQQSQQPYKPPPKAAVAVPTATADKRGAVGKPAAVGEIEGQIIGRVGPLPTALGVTAQNPWNLDQQTLITELSNEIVYDNWAVQWGRDFEAGGDTAVQVGNDFGFVGVGIGFADRETSVNTGWGKLGVSVSTDESDLEGGVGVSYGAYSVRVDQDLDDRQTAVEVVARGVESGTNVDILDRDYGQRVKVRNTEVAVRHDFDDVQDPSVDDDEELATEVFAGYKSVAVAVGTDVDDTEYAVSTGVLGYQFSVLRDFDERETDFQGNWADGYQLVLNGDFPDSVSTEVFIQVGFGVLGVTYVQVGAGVGGDGIPQGSAEVETEDFGLGVDFIDDAGDRLFLYSITVGKFTYIWESEVVTEGLQIPLIIGATPPFPV</sequence>
<dbReference type="OrthoDB" id="340143at2759"/>
<evidence type="ECO:0000256" key="1">
    <source>
        <dbReference type="SAM" id="MobiDB-lite"/>
    </source>
</evidence>
<dbReference type="AlphaFoldDB" id="A0A0G4H3M1"/>